<sequence length="328" mass="34938">MKRSFLERNPLVVAVVGVTVTALVTAAVFVADELPFGTTGYSAYFTEAAGLKPSDEVAVAGVKVGEVTAVTLAGDQVRVGFRVRGAWIGDGTTVSIEIKTLLGQKYLELEPKGSGAQDPGQPIPRQRTAAPYDVVAAFDDLAGTVTRIDTGQLAQSFQVLSDAFRNAPQEIRATVDGLSGLAKTISSRDDELRKLLAGTAKVGRTLADRDEQFRRLIGDGAALLREVQQRRQAISALLKGSTALAEQLKGLVADNNTQLGPTLTRLDQVTAVLHRNQENLDKGLALIGPYYRLLDNALGNGRWIDTYLCGLVPATPNRDCVPPGSKGN</sequence>
<protein>
    <submittedName>
        <fullName evidence="3">Phospholipid/cholesterol/gamma-HCH transport system substrate-binding protein</fullName>
    </submittedName>
</protein>
<dbReference type="AlphaFoldDB" id="A0A7W9KEF6"/>
<proteinExistence type="predicted"/>
<organism evidence="3 4">
    <name type="scientific">Kutzneria kofuensis</name>
    <dbReference type="NCBI Taxonomy" id="103725"/>
    <lineage>
        <taxon>Bacteria</taxon>
        <taxon>Bacillati</taxon>
        <taxon>Actinomycetota</taxon>
        <taxon>Actinomycetes</taxon>
        <taxon>Pseudonocardiales</taxon>
        <taxon>Pseudonocardiaceae</taxon>
        <taxon>Kutzneria</taxon>
    </lineage>
</organism>
<dbReference type="PRINTS" id="PR01782">
    <property type="entry name" value="MCEVIRFACTOR"/>
</dbReference>
<dbReference type="PANTHER" id="PTHR33371">
    <property type="entry name" value="INTERMEMBRANE PHOSPHOLIPID TRANSPORT SYSTEM BINDING PROTEIN MLAD-RELATED"/>
    <property type="match status" value="1"/>
</dbReference>
<dbReference type="NCBIfam" id="TIGR00996">
    <property type="entry name" value="Mtu_fam_mce"/>
    <property type="match status" value="1"/>
</dbReference>
<keyword evidence="4" id="KW-1185">Reference proteome</keyword>
<evidence type="ECO:0000259" key="1">
    <source>
        <dbReference type="Pfam" id="PF02470"/>
    </source>
</evidence>
<evidence type="ECO:0000313" key="4">
    <source>
        <dbReference type="Proteomes" id="UP000585638"/>
    </source>
</evidence>
<dbReference type="InterPro" id="IPR024516">
    <property type="entry name" value="Mce_C"/>
</dbReference>
<evidence type="ECO:0000313" key="3">
    <source>
        <dbReference type="EMBL" id="MBB5891088.1"/>
    </source>
</evidence>
<dbReference type="Pfam" id="PF11887">
    <property type="entry name" value="Mce4_CUP1"/>
    <property type="match status" value="1"/>
</dbReference>
<evidence type="ECO:0000259" key="2">
    <source>
        <dbReference type="Pfam" id="PF11887"/>
    </source>
</evidence>
<dbReference type="GO" id="GO:0005576">
    <property type="term" value="C:extracellular region"/>
    <property type="evidence" value="ECO:0007669"/>
    <property type="project" value="TreeGrafter"/>
</dbReference>
<dbReference type="InterPro" id="IPR003399">
    <property type="entry name" value="Mce/MlaD"/>
</dbReference>
<feature type="domain" description="Mammalian cell entry C-terminal" evidence="2">
    <location>
        <begin position="119"/>
        <end position="300"/>
    </location>
</feature>
<reference evidence="3 4" key="1">
    <citation type="submission" date="2020-08" db="EMBL/GenBank/DDBJ databases">
        <title>Sequencing the genomes of 1000 actinobacteria strains.</title>
        <authorList>
            <person name="Klenk H.-P."/>
        </authorList>
    </citation>
    <scope>NUCLEOTIDE SEQUENCE [LARGE SCALE GENOMIC DNA]</scope>
    <source>
        <strain evidence="3 4">DSM 43851</strain>
    </source>
</reference>
<dbReference type="RefSeq" id="WP_312890048.1">
    <property type="nucleotide sequence ID" value="NZ_BAAAWY010000044.1"/>
</dbReference>
<dbReference type="Pfam" id="PF02470">
    <property type="entry name" value="MlaD"/>
    <property type="match status" value="1"/>
</dbReference>
<dbReference type="EMBL" id="JACHIR010000001">
    <property type="protein sequence ID" value="MBB5891088.1"/>
    <property type="molecule type" value="Genomic_DNA"/>
</dbReference>
<dbReference type="InterPro" id="IPR005693">
    <property type="entry name" value="Mce"/>
</dbReference>
<name>A0A7W9KEF6_9PSEU</name>
<feature type="domain" description="Mce/MlaD" evidence="1">
    <location>
        <begin position="39"/>
        <end position="111"/>
    </location>
</feature>
<gene>
    <name evidence="3" type="ORF">BJ998_002284</name>
</gene>
<dbReference type="PANTHER" id="PTHR33371:SF18">
    <property type="entry name" value="MCE-FAMILY PROTEIN MCE3C"/>
    <property type="match status" value="1"/>
</dbReference>
<dbReference type="InterPro" id="IPR052336">
    <property type="entry name" value="MlaD_Phospholipid_Transporter"/>
</dbReference>
<comment type="caution">
    <text evidence="3">The sequence shown here is derived from an EMBL/GenBank/DDBJ whole genome shotgun (WGS) entry which is preliminary data.</text>
</comment>
<dbReference type="Proteomes" id="UP000585638">
    <property type="component" value="Unassembled WGS sequence"/>
</dbReference>
<accession>A0A7W9KEF6</accession>